<keyword evidence="10" id="KW-0732">Signal</keyword>
<keyword evidence="6" id="KW-0206">Cytoskeleton</keyword>
<gene>
    <name evidence="11" type="ORF">SAMN04488121_10963</name>
</gene>
<dbReference type="Gene3D" id="1.25.40.10">
    <property type="entry name" value="Tetratricopeptide repeat domain"/>
    <property type="match status" value="2"/>
</dbReference>
<evidence type="ECO:0000256" key="8">
    <source>
        <dbReference type="ARBA" id="ARBA00041958"/>
    </source>
</evidence>
<evidence type="ECO:0000256" key="10">
    <source>
        <dbReference type="SAM" id="SignalP"/>
    </source>
</evidence>
<evidence type="ECO:0000256" key="2">
    <source>
        <dbReference type="ARBA" id="ARBA00011375"/>
    </source>
</evidence>
<dbReference type="GO" id="GO:0005737">
    <property type="term" value="C:cytoplasm"/>
    <property type="evidence" value="ECO:0007669"/>
    <property type="project" value="TreeGrafter"/>
</dbReference>
<comment type="subcellular location">
    <subcellularLocation>
        <location evidence="1">Cytoplasm</location>
        <location evidence="1">Cytoskeleton</location>
    </subcellularLocation>
</comment>
<evidence type="ECO:0000256" key="3">
    <source>
        <dbReference type="ARBA" id="ARBA00022490"/>
    </source>
</evidence>
<dbReference type="Proteomes" id="UP000199045">
    <property type="component" value="Unassembled WGS sequence"/>
</dbReference>
<keyword evidence="3" id="KW-0963">Cytoplasm</keyword>
<protein>
    <recommendedName>
        <fullName evidence="7">Regulator of microtubule dynamics protein 1</fullName>
    </recommendedName>
    <alternativeName>
        <fullName evidence="8">Protein FAM82B</fullName>
    </alternativeName>
</protein>
<evidence type="ECO:0000256" key="6">
    <source>
        <dbReference type="ARBA" id="ARBA00023212"/>
    </source>
</evidence>
<keyword evidence="5 9" id="KW-0802">TPR repeat</keyword>
<reference evidence="11 12" key="1">
    <citation type="submission" date="2016-10" db="EMBL/GenBank/DDBJ databases">
        <authorList>
            <person name="de Groot N.N."/>
        </authorList>
    </citation>
    <scope>NUCLEOTIDE SEQUENCE [LARGE SCALE GENOMIC DNA]</scope>
    <source>
        <strain evidence="11 12">DSM 527</strain>
    </source>
</reference>
<dbReference type="STRING" id="104663.SAMN04488121_10963"/>
<sequence>MLIKVFASAALFFISAVSFAQTADEIVEQARQQEKQMKDAAALSLYKDALKVQPDNIAALTGASELCSREGFRATDKDEKSRIYTEAKSYAEQALKLAPENADANYVMAVAIGRIALSSGAKEKVAASKEVKRYAELAIKFNPKYAKAYHVLGKWNYEVANMNALERAAAKMLFGGLPEATLQEAIANYEKCRKMDPSFLPNYLELAKAYKENDELDKCIEVLRKAVTLRPIYQDDLGIKSSCKKMLEELE</sequence>
<dbReference type="OrthoDB" id="9813878at2"/>
<accession>A0A1G7ZZW4</accession>
<evidence type="ECO:0000313" key="11">
    <source>
        <dbReference type="EMBL" id="SDH14183.1"/>
    </source>
</evidence>
<comment type="subunit">
    <text evidence="2">Interacts with microtubules.</text>
</comment>
<dbReference type="Pfam" id="PF21033">
    <property type="entry name" value="RMD1-3"/>
    <property type="match status" value="1"/>
</dbReference>
<dbReference type="EMBL" id="FNBN01000009">
    <property type="protein sequence ID" value="SDH14183.1"/>
    <property type="molecule type" value="Genomic_DNA"/>
</dbReference>
<dbReference type="PROSITE" id="PS50005">
    <property type="entry name" value="TPR"/>
    <property type="match status" value="1"/>
</dbReference>
<evidence type="ECO:0000256" key="9">
    <source>
        <dbReference type="PROSITE-ProRule" id="PRU00339"/>
    </source>
</evidence>
<feature type="repeat" description="TPR" evidence="9">
    <location>
        <begin position="200"/>
        <end position="233"/>
    </location>
</feature>
<dbReference type="PANTHER" id="PTHR16056:SF16">
    <property type="entry name" value="REGULATOR OF MICROTUBULE DYNAMICS PROTEIN 1"/>
    <property type="match status" value="1"/>
</dbReference>
<evidence type="ECO:0000256" key="7">
    <source>
        <dbReference type="ARBA" id="ARBA00039966"/>
    </source>
</evidence>
<dbReference type="GO" id="GO:0005876">
    <property type="term" value="C:spindle microtubule"/>
    <property type="evidence" value="ECO:0007669"/>
    <property type="project" value="TreeGrafter"/>
</dbReference>
<dbReference type="InterPro" id="IPR019734">
    <property type="entry name" value="TPR_rpt"/>
</dbReference>
<dbReference type="SUPFAM" id="SSF48452">
    <property type="entry name" value="TPR-like"/>
    <property type="match status" value="1"/>
</dbReference>
<evidence type="ECO:0000256" key="4">
    <source>
        <dbReference type="ARBA" id="ARBA00022737"/>
    </source>
</evidence>
<feature type="signal peptide" evidence="10">
    <location>
        <begin position="1"/>
        <end position="20"/>
    </location>
</feature>
<dbReference type="InterPro" id="IPR049039">
    <property type="entry name" value="RMD1-3_a_helical_rpt"/>
</dbReference>
<evidence type="ECO:0000256" key="1">
    <source>
        <dbReference type="ARBA" id="ARBA00004245"/>
    </source>
</evidence>
<feature type="chain" id="PRO_5011569032" description="Regulator of microtubule dynamics protein 1" evidence="10">
    <location>
        <begin position="21"/>
        <end position="251"/>
    </location>
</feature>
<keyword evidence="4" id="KW-0677">Repeat</keyword>
<dbReference type="AlphaFoldDB" id="A0A1G7ZZW4"/>
<dbReference type="RefSeq" id="WP_089836782.1">
    <property type="nucleotide sequence ID" value="NZ_FNBN01000009.1"/>
</dbReference>
<dbReference type="GO" id="GO:0008017">
    <property type="term" value="F:microtubule binding"/>
    <property type="evidence" value="ECO:0007669"/>
    <property type="project" value="TreeGrafter"/>
</dbReference>
<dbReference type="PANTHER" id="PTHR16056">
    <property type="entry name" value="REGULATOR OF MICROTUBULE DYNAMICS PROTEIN"/>
    <property type="match status" value="1"/>
</dbReference>
<organism evidence="11 12">
    <name type="scientific">Chitinophaga filiformis</name>
    <name type="common">Myxococcus filiformis</name>
    <name type="synonym">Flexibacter filiformis</name>
    <dbReference type="NCBI Taxonomy" id="104663"/>
    <lineage>
        <taxon>Bacteria</taxon>
        <taxon>Pseudomonadati</taxon>
        <taxon>Bacteroidota</taxon>
        <taxon>Chitinophagia</taxon>
        <taxon>Chitinophagales</taxon>
        <taxon>Chitinophagaceae</taxon>
        <taxon>Chitinophaga</taxon>
    </lineage>
</organism>
<name>A0A1G7ZZW4_CHIFI</name>
<proteinExistence type="predicted"/>
<evidence type="ECO:0000256" key="5">
    <source>
        <dbReference type="ARBA" id="ARBA00022803"/>
    </source>
</evidence>
<dbReference type="InterPro" id="IPR011990">
    <property type="entry name" value="TPR-like_helical_dom_sf"/>
</dbReference>
<evidence type="ECO:0000313" key="12">
    <source>
        <dbReference type="Proteomes" id="UP000199045"/>
    </source>
</evidence>
<dbReference type="GO" id="GO:0097431">
    <property type="term" value="C:mitotic spindle pole"/>
    <property type="evidence" value="ECO:0007669"/>
    <property type="project" value="TreeGrafter"/>
</dbReference>